<dbReference type="Proteomes" id="UP001181693">
    <property type="component" value="Unassembled WGS sequence"/>
</dbReference>
<dbReference type="PRINTS" id="PR00245">
    <property type="entry name" value="OLFACTORYR"/>
</dbReference>
<dbReference type="CDD" id="cd13954">
    <property type="entry name" value="7tmA_OR"/>
    <property type="match status" value="1"/>
</dbReference>
<dbReference type="EMBL" id="DYDO01000002">
    <property type="protein sequence ID" value="DBA30221.1"/>
    <property type="molecule type" value="Genomic_DNA"/>
</dbReference>
<keyword evidence="7 11" id="KW-0472">Membrane</keyword>
<dbReference type="GO" id="GO:0004984">
    <property type="term" value="F:olfactory receptor activity"/>
    <property type="evidence" value="ECO:0007669"/>
    <property type="project" value="InterPro"/>
</dbReference>
<dbReference type="Gene3D" id="1.20.1070.10">
    <property type="entry name" value="Rhodopsin 7-helix transmembrane proteins"/>
    <property type="match status" value="1"/>
</dbReference>
<accession>A0AAV3AM15</accession>
<evidence type="ECO:0000256" key="10">
    <source>
        <dbReference type="RuleBase" id="RU000688"/>
    </source>
</evidence>
<dbReference type="AlphaFoldDB" id="A0AAV3AM15"/>
<comment type="similarity">
    <text evidence="10">Belongs to the G-protein coupled receptor 1 family.</text>
</comment>
<sequence length="314" mass="35831">MVFQYSNGSIERYQQFIIVGFSDSPEIRLPLFFFFLLVYILTLIGNLILILLITISPSLKTPMYFFLSNLSFLDIVYTSVTSPRLIHIFATNDGRVSFPKCISQLFFFVAFWNTEYFLLTLMSYDRYVAVCKPLHYKMIMNWRLCTTAAAATWVGGLLGSISPTTVSAVATYQMSSKLNHFFCDIKALEEIAISGTANIRTVILVQGNLLVMTFFLLTLISYVYIISTIVKIRSNKGKYKAFSTCASHLTVVSGFYILIFNLYFRPKSLESANQGKMLTVLYVYVIPLLNPVVYSFRNKDVKQAFIKTFKTRLA</sequence>
<evidence type="ECO:0000256" key="6">
    <source>
        <dbReference type="ARBA" id="ARBA00023040"/>
    </source>
</evidence>
<dbReference type="InterPro" id="IPR000276">
    <property type="entry name" value="GPCR_Rhodpsn"/>
</dbReference>
<dbReference type="PRINTS" id="PR00237">
    <property type="entry name" value="GPCRRHODOPSN"/>
</dbReference>
<feature type="transmembrane region" description="Helical" evidence="11">
    <location>
        <begin position="276"/>
        <end position="296"/>
    </location>
</feature>
<dbReference type="Pfam" id="PF13853">
    <property type="entry name" value="7tm_4"/>
    <property type="match status" value="1"/>
</dbReference>
<evidence type="ECO:0000259" key="12">
    <source>
        <dbReference type="PROSITE" id="PS50262"/>
    </source>
</evidence>
<keyword evidence="2 11" id="KW-1003">Cell membrane</keyword>
<keyword evidence="8 10" id="KW-0675">Receptor</keyword>
<evidence type="ECO:0000256" key="4">
    <source>
        <dbReference type="ARBA" id="ARBA00022725"/>
    </source>
</evidence>
<keyword evidence="9 10" id="KW-0807">Transducer</keyword>
<dbReference type="FunFam" id="1.20.1070.10:FF:000015">
    <property type="entry name" value="Olfactory receptor"/>
    <property type="match status" value="1"/>
</dbReference>
<feature type="transmembrane region" description="Helical" evidence="11">
    <location>
        <begin position="142"/>
        <end position="161"/>
    </location>
</feature>
<keyword evidence="11" id="KW-0716">Sensory transduction</keyword>
<keyword evidence="5 11" id="KW-1133">Transmembrane helix</keyword>
<evidence type="ECO:0000256" key="11">
    <source>
        <dbReference type="RuleBase" id="RU363047"/>
    </source>
</evidence>
<feature type="transmembrane region" description="Helical" evidence="11">
    <location>
        <begin position="209"/>
        <end position="230"/>
    </location>
</feature>
<dbReference type="GO" id="GO:0004930">
    <property type="term" value="F:G protein-coupled receptor activity"/>
    <property type="evidence" value="ECO:0007669"/>
    <property type="project" value="UniProtKB-KW"/>
</dbReference>
<feature type="domain" description="G-protein coupled receptors family 1 profile" evidence="12">
    <location>
        <begin position="45"/>
        <end position="294"/>
    </location>
</feature>
<feature type="transmembrane region" description="Helical" evidence="11">
    <location>
        <begin position="102"/>
        <end position="121"/>
    </location>
</feature>
<gene>
    <name evidence="13" type="ORF">GDO54_006233</name>
</gene>
<comment type="caution">
    <text evidence="13">The sequence shown here is derived from an EMBL/GenBank/DDBJ whole genome shotgun (WGS) entry which is preliminary data.</text>
</comment>
<dbReference type="PANTHER" id="PTHR26452">
    <property type="entry name" value="OLFACTORY RECEPTOR"/>
    <property type="match status" value="1"/>
</dbReference>
<reference evidence="13" key="1">
    <citation type="thesis" date="2020" institute="ProQuest LLC" country="789 East Eisenhower Parkway, Ann Arbor, MI, USA">
        <title>Comparative Genomics and Chromosome Evolution.</title>
        <authorList>
            <person name="Mudd A.B."/>
        </authorList>
    </citation>
    <scope>NUCLEOTIDE SEQUENCE</scope>
    <source>
        <strain evidence="13">1538</strain>
        <tissue evidence="13">Blood</tissue>
    </source>
</reference>
<evidence type="ECO:0000256" key="2">
    <source>
        <dbReference type="ARBA" id="ARBA00022475"/>
    </source>
</evidence>
<dbReference type="GO" id="GO:0005886">
    <property type="term" value="C:plasma membrane"/>
    <property type="evidence" value="ECO:0007669"/>
    <property type="project" value="UniProtKB-SubCell"/>
</dbReference>
<evidence type="ECO:0000256" key="1">
    <source>
        <dbReference type="ARBA" id="ARBA00004651"/>
    </source>
</evidence>
<keyword evidence="4 11" id="KW-0552">Olfaction</keyword>
<feature type="transmembrane region" description="Helical" evidence="11">
    <location>
        <begin position="31"/>
        <end position="52"/>
    </location>
</feature>
<keyword evidence="6 10" id="KW-0297">G-protein coupled receptor</keyword>
<evidence type="ECO:0000256" key="5">
    <source>
        <dbReference type="ARBA" id="ARBA00022989"/>
    </source>
</evidence>
<evidence type="ECO:0000256" key="7">
    <source>
        <dbReference type="ARBA" id="ARBA00023136"/>
    </source>
</evidence>
<proteinExistence type="inferred from homology"/>
<dbReference type="InterPro" id="IPR000725">
    <property type="entry name" value="Olfact_rcpt"/>
</dbReference>
<name>A0AAV3AM15_PYXAD</name>
<feature type="transmembrane region" description="Helical" evidence="11">
    <location>
        <begin position="242"/>
        <end position="264"/>
    </location>
</feature>
<dbReference type="PROSITE" id="PS00237">
    <property type="entry name" value="G_PROTEIN_RECEP_F1_1"/>
    <property type="match status" value="1"/>
</dbReference>
<organism evidence="13 14">
    <name type="scientific">Pyxicephalus adspersus</name>
    <name type="common">African bullfrog</name>
    <dbReference type="NCBI Taxonomy" id="30357"/>
    <lineage>
        <taxon>Eukaryota</taxon>
        <taxon>Metazoa</taxon>
        <taxon>Chordata</taxon>
        <taxon>Craniata</taxon>
        <taxon>Vertebrata</taxon>
        <taxon>Euteleostomi</taxon>
        <taxon>Amphibia</taxon>
        <taxon>Batrachia</taxon>
        <taxon>Anura</taxon>
        <taxon>Neobatrachia</taxon>
        <taxon>Ranoidea</taxon>
        <taxon>Pyxicephalidae</taxon>
        <taxon>Pyxicephalinae</taxon>
        <taxon>Pyxicephalus</taxon>
    </lineage>
</organism>
<keyword evidence="3 10" id="KW-0812">Transmembrane</keyword>
<protein>
    <recommendedName>
        <fullName evidence="11">Olfactory receptor</fullName>
    </recommendedName>
</protein>
<dbReference type="SUPFAM" id="SSF81321">
    <property type="entry name" value="Family A G protein-coupled receptor-like"/>
    <property type="match status" value="1"/>
</dbReference>
<evidence type="ECO:0000313" key="14">
    <source>
        <dbReference type="Proteomes" id="UP001181693"/>
    </source>
</evidence>
<dbReference type="InterPro" id="IPR050516">
    <property type="entry name" value="Olfactory_GPCR"/>
</dbReference>
<evidence type="ECO:0000256" key="8">
    <source>
        <dbReference type="ARBA" id="ARBA00023170"/>
    </source>
</evidence>
<comment type="subcellular location">
    <subcellularLocation>
        <location evidence="1 11">Cell membrane</location>
        <topology evidence="1 11">Multi-pass membrane protein</topology>
    </subcellularLocation>
</comment>
<evidence type="ECO:0000256" key="3">
    <source>
        <dbReference type="ARBA" id="ARBA00022692"/>
    </source>
</evidence>
<feature type="transmembrane region" description="Helical" evidence="11">
    <location>
        <begin position="64"/>
        <end position="82"/>
    </location>
</feature>
<keyword evidence="14" id="KW-1185">Reference proteome</keyword>
<evidence type="ECO:0000256" key="9">
    <source>
        <dbReference type="ARBA" id="ARBA00023224"/>
    </source>
</evidence>
<evidence type="ECO:0000313" key="13">
    <source>
        <dbReference type="EMBL" id="DBA30221.1"/>
    </source>
</evidence>
<dbReference type="PROSITE" id="PS50262">
    <property type="entry name" value="G_PROTEIN_RECEP_F1_2"/>
    <property type="match status" value="1"/>
</dbReference>
<dbReference type="InterPro" id="IPR017452">
    <property type="entry name" value="GPCR_Rhodpsn_7TM"/>
</dbReference>